<keyword evidence="1" id="KW-0805">Transcription regulation</keyword>
<evidence type="ECO:0000256" key="1">
    <source>
        <dbReference type="ARBA" id="ARBA00023015"/>
    </source>
</evidence>
<keyword evidence="6" id="KW-1185">Reference proteome</keyword>
<feature type="domain" description="HTH marR-type" evidence="4">
    <location>
        <begin position="18"/>
        <end position="156"/>
    </location>
</feature>
<keyword evidence="3" id="KW-0804">Transcription</keyword>
<dbReference type="PANTHER" id="PTHR42756">
    <property type="entry name" value="TRANSCRIPTIONAL REGULATOR, MARR"/>
    <property type="match status" value="1"/>
</dbReference>
<dbReference type="SMART" id="SM00347">
    <property type="entry name" value="HTH_MARR"/>
    <property type="match status" value="1"/>
</dbReference>
<dbReference type="OrthoDB" id="2287011at2"/>
<dbReference type="AlphaFoldDB" id="A0A501PPL6"/>
<name>A0A501PPL6_9PROT</name>
<dbReference type="RefSeq" id="WP_139939763.1">
    <property type="nucleotide sequence ID" value="NZ_JBHSYP010000003.1"/>
</dbReference>
<evidence type="ECO:0000313" key="6">
    <source>
        <dbReference type="Proteomes" id="UP000319148"/>
    </source>
</evidence>
<sequence length="174" mass="19289">MGNQGPEISKSELKKYIDTCVCLNIRKASRAVTRLYDEALQGTGVRYTQLIILMVLDHLDNITVSGLAEELVMDTSTVARNLRPLEKQKLISVIPGKDRRQRIVSLTDKGHDVVKDGLQHWRVAQQKITENFTPDDFLSHLSSINNISDVVQRIAEPSSAVAPVVSPDGFAGPR</sequence>
<dbReference type="InterPro" id="IPR036388">
    <property type="entry name" value="WH-like_DNA-bd_sf"/>
</dbReference>
<evidence type="ECO:0000313" key="5">
    <source>
        <dbReference type="EMBL" id="TPD61914.1"/>
    </source>
</evidence>
<dbReference type="GO" id="GO:0003700">
    <property type="term" value="F:DNA-binding transcription factor activity"/>
    <property type="evidence" value="ECO:0007669"/>
    <property type="project" value="InterPro"/>
</dbReference>
<proteinExistence type="predicted"/>
<comment type="caution">
    <text evidence="5">The sequence shown here is derived from an EMBL/GenBank/DDBJ whole genome shotgun (WGS) entry which is preliminary data.</text>
</comment>
<dbReference type="SUPFAM" id="SSF46785">
    <property type="entry name" value="Winged helix' DNA-binding domain"/>
    <property type="match status" value="1"/>
</dbReference>
<gene>
    <name evidence="5" type="ORF">FIV46_06840</name>
</gene>
<evidence type="ECO:0000256" key="3">
    <source>
        <dbReference type="ARBA" id="ARBA00023163"/>
    </source>
</evidence>
<dbReference type="PROSITE" id="PS50995">
    <property type="entry name" value="HTH_MARR_2"/>
    <property type="match status" value="1"/>
</dbReference>
<evidence type="ECO:0000256" key="2">
    <source>
        <dbReference type="ARBA" id="ARBA00023125"/>
    </source>
</evidence>
<keyword evidence="2" id="KW-0238">DNA-binding</keyword>
<dbReference type="InterPro" id="IPR011991">
    <property type="entry name" value="ArsR-like_HTH"/>
</dbReference>
<dbReference type="GO" id="GO:0003677">
    <property type="term" value="F:DNA binding"/>
    <property type="evidence" value="ECO:0007669"/>
    <property type="project" value="UniProtKB-KW"/>
</dbReference>
<dbReference type="Proteomes" id="UP000319148">
    <property type="component" value="Unassembled WGS sequence"/>
</dbReference>
<reference evidence="6" key="1">
    <citation type="submission" date="2019-06" db="EMBL/GenBank/DDBJ databases">
        <title>The complete genome of Emcibacter congregatus ZYLT.</title>
        <authorList>
            <person name="Zhao Z."/>
        </authorList>
    </citation>
    <scope>NUCLEOTIDE SEQUENCE [LARGE SCALE GENOMIC DNA]</scope>
    <source>
        <strain evidence="6">MCCC 1A06723</strain>
    </source>
</reference>
<dbReference type="EMBL" id="VFIY01000005">
    <property type="protein sequence ID" value="TPD61914.1"/>
    <property type="molecule type" value="Genomic_DNA"/>
</dbReference>
<dbReference type="InterPro" id="IPR000835">
    <property type="entry name" value="HTH_MarR-typ"/>
</dbReference>
<dbReference type="Gene3D" id="1.10.10.10">
    <property type="entry name" value="Winged helix-like DNA-binding domain superfamily/Winged helix DNA-binding domain"/>
    <property type="match status" value="1"/>
</dbReference>
<dbReference type="CDD" id="cd00090">
    <property type="entry name" value="HTH_ARSR"/>
    <property type="match status" value="1"/>
</dbReference>
<organism evidence="5 6">
    <name type="scientific">Emcibacter nanhaiensis</name>
    <dbReference type="NCBI Taxonomy" id="1505037"/>
    <lineage>
        <taxon>Bacteria</taxon>
        <taxon>Pseudomonadati</taxon>
        <taxon>Pseudomonadota</taxon>
        <taxon>Alphaproteobacteria</taxon>
        <taxon>Emcibacterales</taxon>
        <taxon>Emcibacteraceae</taxon>
        <taxon>Emcibacter</taxon>
    </lineage>
</organism>
<dbReference type="PANTHER" id="PTHR42756:SF1">
    <property type="entry name" value="TRANSCRIPTIONAL REPRESSOR OF EMRAB OPERON"/>
    <property type="match status" value="1"/>
</dbReference>
<protein>
    <submittedName>
        <fullName evidence="5">Winged helix-turn-helix transcriptional regulator</fullName>
    </submittedName>
</protein>
<dbReference type="Pfam" id="PF12802">
    <property type="entry name" value="MarR_2"/>
    <property type="match status" value="1"/>
</dbReference>
<evidence type="ECO:0000259" key="4">
    <source>
        <dbReference type="PROSITE" id="PS50995"/>
    </source>
</evidence>
<accession>A0A501PPL6</accession>
<dbReference type="InterPro" id="IPR036390">
    <property type="entry name" value="WH_DNA-bd_sf"/>
</dbReference>